<name>A0ABD0YDY4_9HEMI</name>
<dbReference type="AlphaFoldDB" id="A0ABD0YDY4"/>
<keyword evidence="3" id="KW-1185">Reference proteome</keyword>
<sequence>VEQERKKQAASGGSSSKDSHVYHTVTGASSHASHKHHSHTPSIFEVFRPRSKSDAASKKPGTIIGHMKNAMQNSLKSQSGSGGGEGGEGTSRGPVAKVIHLFRHRSQSAASAEEKRKAVSIIIMLYKIIMDVITSQTGKYDRVDT</sequence>
<dbReference type="EMBL" id="JBFDAA010000017">
    <property type="protein sequence ID" value="KAL1116473.1"/>
    <property type="molecule type" value="Genomic_DNA"/>
</dbReference>
<reference evidence="2 3" key="1">
    <citation type="submission" date="2024-07" db="EMBL/GenBank/DDBJ databases">
        <title>Chromosome-level genome assembly of the water stick insect Ranatra chinensis (Heteroptera: Nepidae).</title>
        <authorList>
            <person name="Liu X."/>
        </authorList>
    </citation>
    <scope>NUCLEOTIDE SEQUENCE [LARGE SCALE GENOMIC DNA]</scope>
    <source>
        <strain evidence="2">Cailab_2021Rc</strain>
        <tissue evidence="2">Muscle</tissue>
    </source>
</reference>
<evidence type="ECO:0000256" key="1">
    <source>
        <dbReference type="SAM" id="MobiDB-lite"/>
    </source>
</evidence>
<feature type="non-terminal residue" evidence="2">
    <location>
        <position position="1"/>
    </location>
</feature>
<feature type="compositionally biased region" description="Basic and acidic residues" evidence="1">
    <location>
        <begin position="47"/>
        <end position="57"/>
    </location>
</feature>
<proteinExistence type="predicted"/>
<evidence type="ECO:0000313" key="2">
    <source>
        <dbReference type="EMBL" id="KAL1116473.1"/>
    </source>
</evidence>
<organism evidence="2 3">
    <name type="scientific">Ranatra chinensis</name>
    <dbReference type="NCBI Taxonomy" id="642074"/>
    <lineage>
        <taxon>Eukaryota</taxon>
        <taxon>Metazoa</taxon>
        <taxon>Ecdysozoa</taxon>
        <taxon>Arthropoda</taxon>
        <taxon>Hexapoda</taxon>
        <taxon>Insecta</taxon>
        <taxon>Pterygota</taxon>
        <taxon>Neoptera</taxon>
        <taxon>Paraneoptera</taxon>
        <taxon>Hemiptera</taxon>
        <taxon>Heteroptera</taxon>
        <taxon>Panheteroptera</taxon>
        <taxon>Nepomorpha</taxon>
        <taxon>Nepidae</taxon>
        <taxon>Ranatrinae</taxon>
        <taxon>Ranatra</taxon>
    </lineage>
</organism>
<dbReference type="Proteomes" id="UP001558652">
    <property type="component" value="Unassembled WGS sequence"/>
</dbReference>
<gene>
    <name evidence="2" type="ORF">AAG570_004946</name>
</gene>
<accession>A0ABD0YDY4</accession>
<protein>
    <submittedName>
        <fullName evidence="2">Uncharacterized protein</fullName>
    </submittedName>
</protein>
<feature type="compositionally biased region" description="Gly residues" evidence="1">
    <location>
        <begin position="80"/>
        <end position="90"/>
    </location>
</feature>
<feature type="region of interest" description="Disordered" evidence="1">
    <location>
        <begin position="1"/>
        <end position="97"/>
    </location>
</feature>
<comment type="caution">
    <text evidence="2">The sequence shown here is derived from an EMBL/GenBank/DDBJ whole genome shotgun (WGS) entry which is preliminary data.</text>
</comment>
<evidence type="ECO:0000313" key="3">
    <source>
        <dbReference type="Proteomes" id="UP001558652"/>
    </source>
</evidence>